<dbReference type="EMBL" id="CM023470">
    <property type="protein sequence ID" value="KAH7978769.1"/>
    <property type="molecule type" value="Genomic_DNA"/>
</dbReference>
<sequence length="749" mass="84738">MEDSTSDETAARRGPLRTRKSRSLQNVPARRSSLRQPSSESRRLSLSNISVRWEDQQPSSDLDQADEKSTGDAPEQRDLEASSTERTVGSLMRTPAKTSLIAAVLLVSAVVAGSLFTGAHSHQYGMLGRRWRTPSPRLCRSEPCHRLASLLSDAVNRSARPCVNFHDYVCGGWLQSRSVSVARTLRGALIDKITREARNEQIPDLHQTPSEKAARYFTACDDVVSASEDHLDEVKALLRKGGIMWPDMDARADLIDAIFYMSRVVRVPILFELSFDKSASQNKVFVFNTMRILDMMTSREGQTKKSTAKNFFRTLYEAFSSERVSDVQKRFASLAEQQRELFASLNASLSSMTQKATTTSEIHRWTRTVSKKRWQAAFFKYFNIAKNSSLPVVLDSKSYFMAFFAHYRKSGPVQTMDLYGYLCAEALFSFTSHKIIASYYGYQRVSSQHREHCFYQTDYFMHYAFQHSLVKNVSTESVRDDVARLVARLVRAVDDTLNTGWSFFGDCPAYANDKERLLDVFRKYEPHYVKETYSSYPDMSNNPLANWIGAAEAASAMYAEEIPVGELMFGHEARVAESPVDLAYLDVLWYTLGAPHAVKLAGLGSQVTRMVFHEILSSKKPCQRLMKSTEKLWKCITAREPDSKHFRAVKEDVLVSLLSQSVLWPVFKDSLAGGSRALAELGSLSEPELFFVLTCLPLCGEENAEAMCNLPLKHSLEFSRVFSCRRGAHMRPKFQCSTRALRPRPVDRQ</sequence>
<protein>
    <submittedName>
        <fullName evidence="1">Uncharacterized protein</fullName>
    </submittedName>
</protein>
<reference evidence="1" key="1">
    <citation type="submission" date="2020-05" db="EMBL/GenBank/DDBJ databases">
        <title>Large-scale comparative analyses of tick genomes elucidate their genetic diversity and vector capacities.</title>
        <authorList>
            <person name="Jia N."/>
            <person name="Wang J."/>
            <person name="Shi W."/>
            <person name="Du L."/>
            <person name="Sun Y."/>
            <person name="Zhan W."/>
            <person name="Jiang J."/>
            <person name="Wang Q."/>
            <person name="Zhang B."/>
            <person name="Ji P."/>
            <person name="Sakyi L.B."/>
            <person name="Cui X."/>
            <person name="Yuan T."/>
            <person name="Jiang B."/>
            <person name="Yang W."/>
            <person name="Lam T.T.-Y."/>
            <person name="Chang Q."/>
            <person name="Ding S."/>
            <person name="Wang X."/>
            <person name="Zhu J."/>
            <person name="Ruan X."/>
            <person name="Zhao L."/>
            <person name="Wei J."/>
            <person name="Que T."/>
            <person name="Du C."/>
            <person name="Cheng J."/>
            <person name="Dai P."/>
            <person name="Han X."/>
            <person name="Huang E."/>
            <person name="Gao Y."/>
            <person name="Liu J."/>
            <person name="Shao H."/>
            <person name="Ye R."/>
            <person name="Li L."/>
            <person name="Wei W."/>
            <person name="Wang X."/>
            <person name="Wang C."/>
            <person name="Yang T."/>
            <person name="Huo Q."/>
            <person name="Li W."/>
            <person name="Guo W."/>
            <person name="Chen H."/>
            <person name="Zhou L."/>
            <person name="Ni X."/>
            <person name="Tian J."/>
            <person name="Zhou Y."/>
            <person name="Sheng Y."/>
            <person name="Liu T."/>
            <person name="Pan Y."/>
            <person name="Xia L."/>
            <person name="Li J."/>
            <person name="Zhao F."/>
            <person name="Cao W."/>
        </authorList>
    </citation>
    <scope>NUCLEOTIDE SEQUENCE</scope>
    <source>
        <strain evidence="1">Dsil-2018</strain>
    </source>
</reference>
<evidence type="ECO:0000313" key="1">
    <source>
        <dbReference type="EMBL" id="KAH7978769.1"/>
    </source>
</evidence>
<comment type="caution">
    <text evidence="1">The sequence shown here is derived from an EMBL/GenBank/DDBJ whole genome shotgun (WGS) entry which is preliminary data.</text>
</comment>
<proteinExistence type="predicted"/>
<dbReference type="Proteomes" id="UP000821865">
    <property type="component" value="Chromosome 1"/>
</dbReference>
<keyword evidence="2" id="KW-1185">Reference proteome</keyword>
<organism evidence="1 2">
    <name type="scientific">Dermacentor silvarum</name>
    <name type="common">Tick</name>
    <dbReference type="NCBI Taxonomy" id="543639"/>
    <lineage>
        <taxon>Eukaryota</taxon>
        <taxon>Metazoa</taxon>
        <taxon>Ecdysozoa</taxon>
        <taxon>Arthropoda</taxon>
        <taxon>Chelicerata</taxon>
        <taxon>Arachnida</taxon>
        <taxon>Acari</taxon>
        <taxon>Parasitiformes</taxon>
        <taxon>Ixodida</taxon>
        <taxon>Ixodoidea</taxon>
        <taxon>Ixodidae</taxon>
        <taxon>Rhipicephalinae</taxon>
        <taxon>Dermacentor</taxon>
    </lineage>
</organism>
<accession>A0ACB8DW53</accession>
<gene>
    <name evidence="1" type="ORF">HPB49_006704</name>
</gene>
<name>A0ACB8DW53_DERSI</name>
<evidence type="ECO:0000313" key="2">
    <source>
        <dbReference type="Proteomes" id="UP000821865"/>
    </source>
</evidence>